<feature type="compositionally biased region" description="Low complexity" evidence="4">
    <location>
        <begin position="297"/>
        <end position="310"/>
    </location>
</feature>
<dbReference type="Proteomes" id="UP000827724">
    <property type="component" value="Unassembled WGS sequence"/>
</dbReference>
<dbReference type="AlphaFoldDB" id="A0A9P8QGT7"/>
<feature type="domain" description="DNA endonuclease activator Ctp1 C-terminal" evidence="5">
    <location>
        <begin position="430"/>
        <end position="543"/>
    </location>
</feature>
<gene>
    <name evidence="6" type="ORF">Trco_006311</name>
</gene>
<keyword evidence="3" id="KW-0539">Nucleus</keyword>
<keyword evidence="7" id="KW-1185">Reference proteome</keyword>
<comment type="caution">
    <text evidence="6">The sequence shown here is derived from an EMBL/GenBank/DDBJ whole genome shotgun (WGS) entry which is preliminary data.</text>
</comment>
<feature type="region of interest" description="Disordered" evidence="4">
    <location>
        <begin position="55"/>
        <end position="178"/>
    </location>
</feature>
<dbReference type="InterPro" id="IPR013882">
    <property type="entry name" value="Ctp1_C"/>
</dbReference>
<evidence type="ECO:0000259" key="5">
    <source>
        <dbReference type="Pfam" id="PF08573"/>
    </source>
</evidence>
<feature type="compositionally biased region" description="Basic and acidic residues" evidence="4">
    <location>
        <begin position="353"/>
        <end position="363"/>
    </location>
</feature>
<protein>
    <submittedName>
        <fullName evidence="6">Ubiquitin thiolesterase</fullName>
    </submittedName>
</protein>
<keyword evidence="2" id="KW-0227">DNA damage</keyword>
<evidence type="ECO:0000256" key="4">
    <source>
        <dbReference type="SAM" id="MobiDB-lite"/>
    </source>
</evidence>
<feature type="region of interest" description="Disordered" evidence="4">
    <location>
        <begin position="286"/>
        <end position="404"/>
    </location>
</feature>
<organism evidence="6 7">
    <name type="scientific">Trichoderma cornu-damae</name>
    <dbReference type="NCBI Taxonomy" id="654480"/>
    <lineage>
        <taxon>Eukaryota</taxon>
        <taxon>Fungi</taxon>
        <taxon>Dikarya</taxon>
        <taxon>Ascomycota</taxon>
        <taxon>Pezizomycotina</taxon>
        <taxon>Sordariomycetes</taxon>
        <taxon>Hypocreomycetidae</taxon>
        <taxon>Hypocreales</taxon>
        <taxon>Hypocreaceae</taxon>
        <taxon>Trichoderma</taxon>
    </lineage>
</organism>
<feature type="compositionally biased region" description="Polar residues" evidence="4">
    <location>
        <begin position="318"/>
        <end position="334"/>
    </location>
</feature>
<accession>A0A9P8QGT7</accession>
<reference evidence="6" key="1">
    <citation type="submission" date="2021-08" db="EMBL/GenBank/DDBJ databases">
        <title>Chromosome-Level Trichoderma cornu-damae using Hi-C Data.</title>
        <authorList>
            <person name="Kim C.S."/>
        </authorList>
    </citation>
    <scope>NUCLEOTIDE SEQUENCE</scope>
    <source>
        <strain evidence="6">KA19-0412C</strain>
    </source>
</reference>
<evidence type="ECO:0000256" key="1">
    <source>
        <dbReference type="ARBA" id="ARBA00004123"/>
    </source>
</evidence>
<comment type="subcellular location">
    <subcellularLocation>
        <location evidence="1">Nucleus</location>
    </subcellularLocation>
</comment>
<dbReference type="PANTHER" id="PTHR15107:SF0">
    <property type="entry name" value="DNA ENDONUCLEASE ACTIVATOR CTP1 C-TERMINAL DOMAIN-CONTAINING PROTEIN"/>
    <property type="match status" value="1"/>
</dbReference>
<dbReference type="GO" id="GO:0005634">
    <property type="term" value="C:nucleus"/>
    <property type="evidence" value="ECO:0007669"/>
    <property type="project" value="UniProtKB-SubCell"/>
</dbReference>
<evidence type="ECO:0000313" key="6">
    <source>
        <dbReference type="EMBL" id="KAH6604604.1"/>
    </source>
</evidence>
<sequence length="578" mass="64332">MRFDALLDNFKKAKEALRKRKDERDWWMERARKLERLAKAAEQQHGIRILDEIEADAPGTLRSTNIVPDSQVSGLEAMTPPAAQPTPDGDRNASVEDVQLQSTQGDPDEAETEDLPPLPASDECQDPIVVKEEPSSDLPVVVSERTLKRRRVEGDGDADAATPRIKAEPNRSSPITASEHYQFDIQESIDLDDIAQKITTPRKRKDLEGLAAEDQGGGLRTASRMASKFGYALVDEVQNPAKNIRAASVLTPVSGNKRTTKWAVDEKDALPVKDGLAHGISALAEDGTPYGKQRLGKSSAAKHAANSAAKGRLDELLNSPTPGNASTISRTPQARQPRCAPAEDTPLGLLFPEPRELPFDKTTRQTKKRQSLGAELAAPLKKMEKKPSTRDKSPPASRASASALRYKPLSELRLDDFKINPLSNDGHDFAYSEVVRDKDDRAGLRGCTDMHCCGKHFRALALSQRPNPPLTAAQRQEEQRLLENYLGDCAYRLASMTKDERDEAWIEAKTEELANKYGRHRHRHFRMQSPPGFWNADFPDTQELAADKEEALKREKRAIADRHREAMRPGGMWLFRDE</sequence>
<proteinExistence type="predicted"/>
<feature type="compositionally biased region" description="Basic and acidic residues" evidence="4">
    <location>
        <begin position="381"/>
        <end position="393"/>
    </location>
</feature>
<feature type="compositionally biased region" description="Polar residues" evidence="4">
    <location>
        <begin position="61"/>
        <end position="73"/>
    </location>
</feature>
<feature type="compositionally biased region" description="Low complexity" evidence="4">
    <location>
        <begin position="394"/>
        <end position="403"/>
    </location>
</feature>
<dbReference type="GO" id="GO:0003684">
    <property type="term" value="F:damaged DNA binding"/>
    <property type="evidence" value="ECO:0007669"/>
    <property type="project" value="TreeGrafter"/>
</dbReference>
<dbReference type="PANTHER" id="PTHR15107">
    <property type="entry name" value="RETINOBLASTOMA BINDING PROTEIN 8"/>
    <property type="match status" value="1"/>
</dbReference>
<evidence type="ECO:0000256" key="2">
    <source>
        <dbReference type="ARBA" id="ARBA00022763"/>
    </source>
</evidence>
<dbReference type="Pfam" id="PF08573">
    <property type="entry name" value="SAE2"/>
    <property type="match status" value="1"/>
</dbReference>
<dbReference type="OrthoDB" id="5801062at2759"/>
<dbReference type="GO" id="GO:0010792">
    <property type="term" value="P:DNA double-strand break processing involved in repair via single-strand annealing"/>
    <property type="evidence" value="ECO:0007669"/>
    <property type="project" value="TreeGrafter"/>
</dbReference>
<evidence type="ECO:0000313" key="7">
    <source>
        <dbReference type="Proteomes" id="UP000827724"/>
    </source>
</evidence>
<dbReference type="InterPro" id="IPR033316">
    <property type="entry name" value="RBBP8-like"/>
</dbReference>
<name>A0A9P8QGT7_9HYPO</name>
<evidence type="ECO:0000256" key="3">
    <source>
        <dbReference type="ARBA" id="ARBA00023242"/>
    </source>
</evidence>
<dbReference type="EMBL" id="JAIWOZ010000005">
    <property type="protein sequence ID" value="KAH6604604.1"/>
    <property type="molecule type" value="Genomic_DNA"/>
</dbReference>